<feature type="binding site" evidence="14">
    <location>
        <position position="212"/>
    </location>
    <ligand>
        <name>substrate</name>
    </ligand>
</feature>
<evidence type="ECO:0000256" key="7">
    <source>
        <dbReference type="ARBA" id="ARBA00022723"/>
    </source>
</evidence>
<keyword evidence="6 12" id="KW-0686">Riboflavin biosynthesis</keyword>
<evidence type="ECO:0000256" key="8">
    <source>
        <dbReference type="ARBA" id="ARBA00022833"/>
    </source>
</evidence>
<feature type="binding site" evidence="14">
    <location>
        <position position="175"/>
    </location>
    <ligand>
        <name>NADP(+)</name>
        <dbReference type="ChEBI" id="CHEBI:58349"/>
    </ligand>
</feature>
<name>A0A1I4ZQ45_9FLAO</name>
<gene>
    <name evidence="17" type="ORF">SAMN05421738_11414</name>
</gene>
<sequence>MKQQSIDEMYMSRCIQIAANGLGTTYPNPFVGSVIVHNNKIIGEGFTSEYGGPHAEVNAINSVKNPELLKESTLYVTLEPCAHFGKTPPCADLIIKKEIKRVVIGTLDPFSKVNGQGYLRLLKNGVDVTLNILENECLELNKRFLTFHQKKRPYIILKWAQTEDGYMGRDDIQKWITNQYSKQLVHKWRTEEEAILVGKNTALIDNPQLNSRLWNGKNPLRIAIDKNLAIPRSFHLFDQSQPTVIFNSLEDVEEENLFLKKIDFSEKIIPQVIDYLYQKNIQSLIIEGGSDTIQYFIETNLWDEARILSSDTIWNEGILAPRIKGTRIGKYRFLNDELNIFENRIQTEES</sequence>
<keyword evidence="9 12" id="KW-0521">NADP</keyword>
<dbReference type="Pfam" id="PF01872">
    <property type="entry name" value="RibD_C"/>
    <property type="match status" value="1"/>
</dbReference>
<feature type="binding site" evidence="15">
    <location>
        <position position="54"/>
    </location>
    <ligand>
        <name>Zn(2+)</name>
        <dbReference type="ChEBI" id="CHEBI:29105"/>
        <note>catalytic</note>
    </ligand>
</feature>
<feature type="binding site" evidence="14">
    <location>
        <position position="189"/>
    </location>
    <ligand>
        <name>substrate</name>
    </ligand>
</feature>
<dbReference type="NCBIfam" id="TIGR00326">
    <property type="entry name" value="eubact_ribD"/>
    <property type="match status" value="1"/>
</dbReference>
<keyword evidence="12" id="KW-0378">Hydrolase</keyword>
<dbReference type="SUPFAM" id="SSF53597">
    <property type="entry name" value="Dihydrofolate reductase-like"/>
    <property type="match status" value="1"/>
</dbReference>
<dbReference type="RefSeq" id="WP_092909206.1">
    <property type="nucleotide sequence ID" value="NZ_FOUZ01000014.1"/>
</dbReference>
<dbReference type="GO" id="GO:0009231">
    <property type="term" value="P:riboflavin biosynthetic process"/>
    <property type="evidence" value="ECO:0007669"/>
    <property type="project" value="UniProtKB-UniPathway"/>
</dbReference>
<feature type="binding site" evidence="14">
    <location>
        <position position="205"/>
    </location>
    <ligand>
        <name>NADP(+)</name>
        <dbReference type="ChEBI" id="CHEBI:58349"/>
    </ligand>
</feature>
<evidence type="ECO:0000256" key="13">
    <source>
        <dbReference type="PIRSR" id="PIRSR006769-1"/>
    </source>
</evidence>
<keyword evidence="8 12" id="KW-0862">Zinc</keyword>
<feature type="domain" description="CMP/dCMP-type deaminase" evidence="16">
    <location>
        <begin position="5"/>
        <end position="121"/>
    </location>
</feature>
<dbReference type="InterPro" id="IPR002734">
    <property type="entry name" value="RibDG_C"/>
</dbReference>
<evidence type="ECO:0000256" key="3">
    <source>
        <dbReference type="ARBA" id="ARBA00004910"/>
    </source>
</evidence>
<dbReference type="CDD" id="cd01284">
    <property type="entry name" value="Riboflavin_deaminase-reductase"/>
    <property type="match status" value="1"/>
</dbReference>
<keyword evidence="7 12" id="KW-0479">Metal-binding</keyword>
<evidence type="ECO:0000256" key="11">
    <source>
        <dbReference type="ARBA" id="ARBA00023268"/>
    </source>
</evidence>
<dbReference type="OrthoDB" id="9800865at2"/>
<comment type="pathway">
    <text evidence="3 12">Cofactor biosynthesis; riboflavin biosynthesis; 5-amino-6-(D-ribitylamino)uracil from GTP: step 3/4.</text>
</comment>
<dbReference type="PIRSF" id="PIRSF006769">
    <property type="entry name" value="RibD"/>
    <property type="match status" value="1"/>
</dbReference>
<evidence type="ECO:0000256" key="14">
    <source>
        <dbReference type="PIRSR" id="PIRSR006769-2"/>
    </source>
</evidence>
<comment type="pathway">
    <text evidence="2 12">Cofactor biosynthesis; riboflavin biosynthesis; 5-amino-6-(D-ribitylamino)uracil from GTP: step 2/4.</text>
</comment>
<comment type="cofactor">
    <cofactor evidence="12 15">
        <name>Zn(2+)</name>
        <dbReference type="ChEBI" id="CHEBI:29105"/>
    </cofactor>
    <text evidence="12 15">Binds 1 zinc ion.</text>
</comment>
<feature type="binding site" evidence="14">
    <location>
        <position position="287"/>
    </location>
    <ligand>
        <name>substrate</name>
    </ligand>
</feature>
<evidence type="ECO:0000259" key="16">
    <source>
        <dbReference type="PROSITE" id="PS51747"/>
    </source>
</evidence>
<dbReference type="Proteomes" id="UP000199149">
    <property type="component" value="Unassembled WGS sequence"/>
</dbReference>
<dbReference type="InterPro" id="IPR016192">
    <property type="entry name" value="APOBEC/CMP_deaminase_Zn-bd"/>
</dbReference>
<evidence type="ECO:0000256" key="10">
    <source>
        <dbReference type="ARBA" id="ARBA00023002"/>
    </source>
</evidence>
<feature type="binding site" evidence="14">
    <location>
        <position position="209"/>
    </location>
    <ligand>
        <name>substrate</name>
    </ligand>
</feature>
<dbReference type="AlphaFoldDB" id="A0A1I4ZQ45"/>
<dbReference type="Gene3D" id="3.40.430.10">
    <property type="entry name" value="Dihydrofolate Reductase, subunit A"/>
    <property type="match status" value="1"/>
</dbReference>
<dbReference type="InterPro" id="IPR002125">
    <property type="entry name" value="CMP_dCMP_dom"/>
</dbReference>
<evidence type="ECO:0000313" key="17">
    <source>
        <dbReference type="EMBL" id="SFN52100.1"/>
    </source>
</evidence>
<dbReference type="PANTHER" id="PTHR38011:SF7">
    <property type="entry name" value="2,5-DIAMINO-6-RIBOSYLAMINO-4(3H)-PYRIMIDINONE 5'-PHOSPHATE REDUCTASE"/>
    <property type="match status" value="1"/>
</dbReference>
<dbReference type="PROSITE" id="PS00903">
    <property type="entry name" value="CYT_DCMP_DEAMINASES_1"/>
    <property type="match status" value="1"/>
</dbReference>
<dbReference type="EC" id="1.1.1.193" evidence="12"/>
<dbReference type="InterPro" id="IPR024072">
    <property type="entry name" value="DHFR-like_dom_sf"/>
</dbReference>
<dbReference type="Gene3D" id="3.40.140.10">
    <property type="entry name" value="Cytidine Deaminase, domain 2"/>
    <property type="match status" value="1"/>
</dbReference>
<dbReference type="PANTHER" id="PTHR38011">
    <property type="entry name" value="DIHYDROFOLATE REDUCTASE FAMILY PROTEIN (AFU_ORTHOLOGUE AFUA_8G06820)"/>
    <property type="match status" value="1"/>
</dbReference>
<dbReference type="STRING" id="684065.SAMN05421738_11414"/>
<dbReference type="EC" id="3.5.4.26" evidence="12"/>
<dbReference type="GO" id="GO:0008270">
    <property type="term" value="F:zinc ion binding"/>
    <property type="evidence" value="ECO:0007669"/>
    <property type="project" value="InterPro"/>
</dbReference>
<dbReference type="EMBL" id="FOUZ01000014">
    <property type="protein sequence ID" value="SFN52100.1"/>
    <property type="molecule type" value="Genomic_DNA"/>
</dbReference>
<keyword evidence="18" id="KW-1185">Reference proteome</keyword>
<feature type="active site" description="Proton donor" evidence="13">
    <location>
        <position position="56"/>
    </location>
</feature>
<dbReference type="UniPathway" id="UPA00275">
    <property type="reaction ID" value="UER00401"/>
</dbReference>
<keyword evidence="10 12" id="KW-0560">Oxidoreductase</keyword>
<feature type="binding site" evidence="15">
    <location>
        <position position="81"/>
    </location>
    <ligand>
        <name>Zn(2+)</name>
        <dbReference type="ChEBI" id="CHEBI:29105"/>
        <note>catalytic</note>
    </ligand>
</feature>
<comment type="similarity">
    <text evidence="5 12">In the C-terminal section; belongs to the HTP reductase family.</text>
</comment>
<dbReference type="InterPro" id="IPR016193">
    <property type="entry name" value="Cytidine_deaminase-like"/>
</dbReference>
<evidence type="ECO:0000256" key="4">
    <source>
        <dbReference type="ARBA" id="ARBA00005259"/>
    </source>
</evidence>
<evidence type="ECO:0000256" key="2">
    <source>
        <dbReference type="ARBA" id="ARBA00004882"/>
    </source>
</evidence>
<dbReference type="GO" id="GO:0008703">
    <property type="term" value="F:5-amino-6-(5-phosphoribosylamino)uracil reductase activity"/>
    <property type="evidence" value="ECO:0007669"/>
    <property type="project" value="UniProtKB-EC"/>
</dbReference>
<proteinExistence type="inferred from homology"/>
<dbReference type="GO" id="GO:0008835">
    <property type="term" value="F:diaminohydroxyphosphoribosylaminopyrimidine deaminase activity"/>
    <property type="evidence" value="ECO:0007669"/>
    <property type="project" value="UniProtKB-EC"/>
</dbReference>
<evidence type="ECO:0000256" key="12">
    <source>
        <dbReference type="PIRNR" id="PIRNR006769"/>
    </source>
</evidence>
<dbReference type="InterPro" id="IPR050765">
    <property type="entry name" value="Riboflavin_Biosynth_HTPR"/>
</dbReference>
<accession>A0A1I4ZQ45</accession>
<organism evidence="17 18">
    <name type="scientific">Algoriella xinjiangensis</name>
    <dbReference type="NCBI Taxonomy" id="684065"/>
    <lineage>
        <taxon>Bacteria</taxon>
        <taxon>Pseudomonadati</taxon>
        <taxon>Bacteroidota</taxon>
        <taxon>Flavobacteriia</taxon>
        <taxon>Flavobacteriales</taxon>
        <taxon>Weeksellaceae</taxon>
        <taxon>Algoriella</taxon>
    </lineage>
</organism>
<evidence type="ECO:0000256" key="1">
    <source>
        <dbReference type="ARBA" id="ARBA00002151"/>
    </source>
</evidence>
<feature type="binding site" evidence="14">
    <location>
        <position position="160"/>
    </location>
    <ligand>
        <name>NADP(+)</name>
        <dbReference type="ChEBI" id="CHEBI:58349"/>
    </ligand>
</feature>
<comment type="catalytic activity">
    <reaction evidence="12">
        <text>2,5-diamino-6-hydroxy-4-(5-phosphoribosylamino)-pyrimidine + H2O + H(+) = 5-amino-6-(5-phospho-D-ribosylamino)uracil + NH4(+)</text>
        <dbReference type="Rhea" id="RHEA:21868"/>
        <dbReference type="ChEBI" id="CHEBI:15377"/>
        <dbReference type="ChEBI" id="CHEBI:15378"/>
        <dbReference type="ChEBI" id="CHEBI:28938"/>
        <dbReference type="ChEBI" id="CHEBI:58453"/>
        <dbReference type="ChEBI" id="CHEBI:58614"/>
        <dbReference type="EC" id="3.5.4.26"/>
    </reaction>
</comment>
<evidence type="ECO:0000256" key="6">
    <source>
        <dbReference type="ARBA" id="ARBA00022619"/>
    </source>
</evidence>
<evidence type="ECO:0000256" key="15">
    <source>
        <dbReference type="PIRSR" id="PIRSR006769-3"/>
    </source>
</evidence>
<evidence type="ECO:0000256" key="5">
    <source>
        <dbReference type="ARBA" id="ARBA00007417"/>
    </source>
</evidence>
<comment type="catalytic activity">
    <reaction evidence="12">
        <text>5-amino-6-(5-phospho-D-ribitylamino)uracil + NADP(+) = 5-amino-6-(5-phospho-D-ribosylamino)uracil + NADPH + H(+)</text>
        <dbReference type="Rhea" id="RHEA:17845"/>
        <dbReference type="ChEBI" id="CHEBI:15378"/>
        <dbReference type="ChEBI" id="CHEBI:57783"/>
        <dbReference type="ChEBI" id="CHEBI:58349"/>
        <dbReference type="ChEBI" id="CHEBI:58421"/>
        <dbReference type="ChEBI" id="CHEBI:58453"/>
        <dbReference type="EC" id="1.1.1.193"/>
    </reaction>
</comment>
<comment type="similarity">
    <text evidence="4 12">In the N-terminal section; belongs to the cytidine and deoxycytidylate deaminase family.</text>
</comment>
<feature type="binding site" evidence="14">
    <location>
        <position position="201"/>
    </location>
    <ligand>
        <name>NADP(+)</name>
        <dbReference type="ChEBI" id="CHEBI:58349"/>
    </ligand>
</feature>
<dbReference type="InterPro" id="IPR004794">
    <property type="entry name" value="Eubact_RibD"/>
</dbReference>
<dbReference type="PROSITE" id="PS51747">
    <property type="entry name" value="CYT_DCMP_DEAMINASES_2"/>
    <property type="match status" value="1"/>
</dbReference>
<evidence type="ECO:0000313" key="18">
    <source>
        <dbReference type="Proteomes" id="UP000199149"/>
    </source>
</evidence>
<reference evidence="18" key="1">
    <citation type="submission" date="2016-10" db="EMBL/GenBank/DDBJ databases">
        <authorList>
            <person name="Varghese N."/>
            <person name="Submissions S."/>
        </authorList>
    </citation>
    <scope>NUCLEOTIDE SEQUENCE [LARGE SCALE GENOMIC DNA]</scope>
    <source>
        <strain evidence="18">XJ109</strain>
    </source>
</reference>
<keyword evidence="11" id="KW-0511">Multifunctional enzyme</keyword>
<evidence type="ECO:0000256" key="9">
    <source>
        <dbReference type="ARBA" id="ARBA00022857"/>
    </source>
</evidence>
<dbReference type="Pfam" id="PF00383">
    <property type="entry name" value="dCMP_cyt_deam_1"/>
    <property type="match status" value="1"/>
</dbReference>
<comment type="function">
    <text evidence="1 12">Converts 2,5-diamino-6-(ribosylamino)-4(3h)-pyrimidinone 5'-phosphate into 5-amino-6-(ribosylamino)-2,4(1h,3h)-pyrimidinedione 5'-phosphate.</text>
</comment>
<feature type="binding site" evidence="15">
    <location>
        <position position="90"/>
    </location>
    <ligand>
        <name>Zn(2+)</name>
        <dbReference type="ChEBI" id="CHEBI:29105"/>
        <note>catalytic</note>
    </ligand>
</feature>
<protein>
    <recommendedName>
        <fullName evidence="12">Riboflavin biosynthesis protein RibD</fullName>
    </recommendedName>
    <domain>
        <recommendedName>
            <fullName evidence="12">Diaminohydroxyphosphoribosylaminopyrimidine deaminase</fullName>
            <shortName evidence="12">DRAP deaminase</shortName>
            <ecNumber evidence="12">3.5.4.26</ecNumber>
        </recommendedName>
        <alternativeName>
            <fullName evidence="12">Riboflavin-specific deaminase</fullName>
        </alternativeName>
    </domain>
    <domain>
        <recommendedName>
            <fullName evidence="12">5-amino-6-(5-phosphoribosylamino)uracil reductase</fullName>
            <ecNumber evidence="12">1.1.1.193</ecNumber>
        </recommendedName>
        <alternativeName>
            <fullName evidence="12">HTP reductase</fullName>
        </alternativeName>
    </domain>
</protein>
<dbReference type="SUPFAM" id="SSF53927">
    <property type="entry name" value="Cytidine deaminase-like"/>
    <property type="match status" value="1"/>
</dbReference>